<feature type="compositionally biased region" description="Polar residues" evidence="1">
    <location>
        <begin position="52"/>
        <end position="68"/>
    </location>
</feature>
<protein>
    <submittedName>
        <fullName evidence="2">Uncharacterized protein</fullName>
    </submittedName>
</protein>
<sequence length="107" mass="11806">MTLRVQGGDQKAEEGGTWRTQGEPSQEFGQGPLKPGTHRGAQHPRTHEGAQENMNTRQFHLSSPSGSREQPEGDQVELPCVHVLLPEPAPRCLKPPEPAPRCLRVTR</sequence>
<feature type="region of interest" description="Disordered" evidence="1">
    <location>
        <begin position="1"/>
        <end position="75"/>
    </location>
</feature>
<dbReference type="EMBL" id="JAHHUM010002430">
    <property type="protein sequence ID" value="KAK5603593.1"/>
    <property type="molecule type" value="Genomic_DNA"/>
</dbReference>
<feature type="compositionally biased region" description="Polar residues" evidence="1">
    <location>
        <begin position="18"/>
        <end position="28"/>
    </location>
</feature>
<dbReference type="Proteomes" id="UP001311232">
    <property type="component" value="Unassembled WGS sequence"/>
</dbReference>
<dbReference type="AlphaFoldDB" id="A0AAV9R1E8"/>
<name>A0AAV9R1E8_9TELE</name>
<evidence type="ECO:0000256" key="1">
    <source>
        <dbReference type="SAM" id="MobiDB-lite"/>
    </source>
</evidence>
<organism evidence="2 3">
    <name type="scientific">Crenichthys baileyi</name>
    <name type="common">White River springfish</name>
    <dbReference type="NCBI Taxonomy" id="28760"/>
    <lineage>
        <taxon>Eukaryota</taxon>
        <taxon>Metazoa</taxon>
        <taxon>Chordata</taxon>
        <taxon>Craniata</taxon>
        <taxon>Vertebrata</taxon>
        <taxon>Euteleostomi</taxon>
        <taxon>Actinopterygii</taxon>
        <taxon>Neopterygii</taxon>
        <taxon>Teleostei</taxon>
        <taxon>Neoteleostei</taxon>
        <taxon>Acanthomorphata</taxon>
        <taxon>Ovalentaria</taxon>
        <taxon>Atherinomorphae</taxon>
        <taxon>Cyprinodontiformes</taxon>
        <taxon>Goodeidae</taxon>
        <taxon>Crenichthys</taxon>
    </lineage>
</organism>
<gene>
    <name evidence="2" type="ORF">CRENBAI_004329</name>
</gene>
<feature type="compositionally biased region" description="Pro residues" evidence="1">
    <location>
        <begin position="88"/>
        <end position="99"/>
    </location>
</feature>
<evidence type="ECO:0000313" key="2">
    <source>
        <dbReference type="EMBL" id="KAK5603593.1"/>
    </source>
</evidence>
<keyword evidence="3" id="KW-1185">Reference proteome</keyword>
<evidence type="ECO:0000313" key="3">
    <source>
        <dbReference type="Proteomes" id="UP001311232"/>
    </source>
</evidence>
<accession>A0AAV9R1E8</accession>
<reference evidence="2 3" key="1">
    <citation type="submission" date="2021-06" db="EMBL/GenBank/DDBJ databases">
        <authorList>
            <person name="Palmer J.M."/>
        </authorList>
    </citation>
    <scope>NUCLEOTIDE SEQUENCE [LARGE SCALE GENOMIC DNA]</scope>
    <source>
        <strain evidence="2 3">MEX-2019</strain>
        <tissue evidence="2">Muscle</tissue>
    </source>
</reference>
<comment type="caution">
    <text evidence="2">The sequence shown here is derived from an EMBL/GenBank/DDBJ whole genome shotgun (WGS) entry which is preliminary data.</text>
</comment>
<proteinExistence type="predicted"/>
<feature type="region of interest" description="Disordered" evidence="1">
    <location>
        <begin position="88"/>
        <end position="107"/>
    </location>
</feature>